<dbReference type="Proteomes" id="UP000326336">
    <property type="component" value="Unassembled WGS sequence"/>
</dbReference>
<accession>A0A5N5RF69</accession>
<gene>
    <name evidence="2" type="ORF">EHS19_08355</name>
</gene>
<dbReference type="EMBL" id="RQSP01000033">
    <property type="protein sequence ID" value="KAB5605896.1"/>
    <property type="molecule type" value="Genomic_DNA"/>
</dbReference>
<evidence type="ECO:0000313" key="3">
    <source>
        <dbReference type="Proteomes" id="UP000326336"/>
    </source>
</evidence>
<keyword evidence="3" id="KW-1185">Reference proteome</keyword>
<comment type="caution">
    <text evidence="2">The sequence shown here is derived from an EMBL/GenBank/DDBJ whole genome shotgun (WGS) entry which is preliminary data.</text>
</comment>
<protein>
    <submittedName>
        <fullName evidence="2">DUF58 domain-containing protein</fullName>
    </submittedName>
</protein>
<dbReference type="OrthoDB" id="9776116at2"/>
<dbReference type="AlphaFoldDB" id="A0A5N5RF69"/>
<dbReference type="InterPro" id="IPR036465">
    <property type="entry name" value="vWFA_dom_sf"/>
</dbReference>
<evidence type="ECO:0000313" key="2">
    <source>
        <dbReference type="EMBL" id="KAB5605896.1"/>
    </source>
</evidence>
<dbReference type="Pfam" id="PF01882">
    <property type="entry name" value="DUF58"/>
    <property type="match status" value="1"/>
</dbReference>
<dbReference type="PANTHER" id="PTHR33608:SF6">
    <property type="entry name" value="BLL2464 PROTEIN"/>
    <property type="match status" value="1"/>
</dbReference>
<dbReference type="SUPFAM" id="SSF53300">
    <property type="entry name" value="vWA-like"/>
    <property type="match status" value="1"/>
</dbReference>
<name>A0A5N5RF69_9BIFI</name>
<proteinExistence type="predicted"/>
<reference evidence="2 3" key="1">
    <citation type="journal article" date="2019" name="Int. J. Syst. Evol. Microbiol.">
        <title>Bifidobacterium jacchi sp. nov., isolated from the faeces of a baby common marmoset (Callithrix jacchus).</title>
        <authorList>
            <person name="Modesto M."/>
            <person name="Watanabe K."/>
            <person name="Arita M."/>
            <person name="Satti M."/>
            <person name="Oki K."/>
            <person name="Sciavilla P."/>
            <person name="Patavino C."/>
            <person name="Camma C."/>
            <person name="Michelini S."/>
            <person name="Sgorbati B."/>
            <person name="Mattarelli P."/>
        </authorList>
    </citation>
    <scope>NUCLEOTIDE SEQUENCE [LARGE SCALE GENOMIC DNA]</scope>
    <source>
        <strain evidence="2 3">MRM 9.3</strain>
    </source>
</reference>
<feature type="domain" description="DUF58" evidence="1">
    <location>
        <begin position="30"/>
        <end position="198"/>
    </location>
</feature>
<sequence>MSLPTVRRALGVLEGEHASGRRGGGDDVMDIRAYEPGDEARLIDWRASARQGRPMVVQRERRVTSRVWMLMDASRQMTGSCPNGERACDVAANALLMFAALSLRRSDDISLVFGDDSRITRMPFNGGFARFERMLDQAMSRAWSHGRDIDALLAFARRIRDHDALIVLAVDEHALTEHHLESIGLIARTHPLVVIDVATANPFALSPIASKVVDGVSGRRVPSFLRQPSSADEVTTHRAYVAEALKRTLARCGSRMIRADSSEAMFDSFVHLVSLARVRAARNMPQMTAFSPLSPLSPVAAAAPASSAAAPASSAAASASAAAAAAAGNGLGGMR</sequence>
<dbReference type="PANTHER" id="PTHR33608">
    <property type="entry name" value="BLL2464 PROTEIN"/>
    <property type="match status" value="1"/>
</dbReference>
<dbReference type="InterPro" id="IPR002881">
    <property type="entry name" value="DUF58"/>
</dbReference>
<evidence type="ECO:0000259" key="1">
    <source>
        <dbReference type="Pfam" id="PF01882"/>
    </source>
</evidence>
<organism evidence="2 3">
    <name type="scientific">Bifidobacterium jacchi</name>
    <dbReference type="NCBI Taxonomy" id="2490545"/>
    <lineage>
        <taxon>Bacteria</taxon>
        <taxon>Bacillati</taxon>
        <taxon>Actinomycetota</taxon>
        <taxon>Actinomycetes</taxon>
        <taxon>Bifidobacteriales</taxon>
        <taxon>Bifidobacteriaceae</taxon>
        <taxon>Bifidobacterium</taxon>
    </lineage>
</organism>